<feature type="compositionally biased region" description="Basic and acidic residues" evidence="1">
    <location>
        <begin position="54"/>
        <end position="64"/>
    </location>
</feature>
<feature type="signal peptide" evidence="2">
    <location>
        <begin position="1"/>
        <end position="20"/>
    </location>
</feature>
<dbReference type="OMA" id="GTRQYNP"/>
<dbReference type="AlphaFoldDB" id="A0A0L0CR64"/>
<accession>A0A0L0CR64</accession>
<evidence type="ECO:0000256" key="2">
    <source>
        <dbReference type="SAM" id="SignalP"/>
    </source>
</evidence>
<name>A0A0L0CR64_LUCCU</name>
<organism evidence="3 4">
    <name type="scientific">Lucilia cuprina</name>
    <name type="common">Green bottle fly</name>
    <name type="synonym">Australian sheep blowfly</name>
    <dbReference type="NCBI Taxonomy" id="7375"/>
    <lineage>
        <taxon>Eukaryota</taxon>
        <taxon>Metazoa</taxon>
        <taxon>Ecdysozoa</taxon>
        <taxon>Arthropoda</taxon>
        <taxon>Hexapoda</taxon>
        <taxon>Insecta</taxon>
        <taxon>Pterygota</taxon>
        <taxon>Neoptera</taxon>
        <taxon>Endopterygota</taxon>
        <taxon>Diptera</taxon>
        <taxon>Brachycera</taxon>
        <taxon>Muscomorpha</taxon>
        <taxon>Oestroidea</taxon>
        <taxon>Calliphoridae</taxon>
        <taxon>Luciliinae</taxon>
        <taxon>Lucilia</taxon>
    </lineage>
</organism>
<dbReference type="EMBL" id="JRES01000036">
    <property type="protein sequence ID" value="KNC34697.1"/>
    <property type="molecule type" value="Genomic_DNA"/>
</dbReference>
<keyword evidence="2" id="KW-0732">Signal</keyword>
<dbReference type="Proteomes" id="UP000037069">
    <property type="component" value="Unassembled WGS sequence"/>
</dbReference>
<keyword evidence="4" id="KW-1185">Reference proteome</keyword>
<protein>
    <submittedName>
        <fullName evidence="3">Uncharacterized protein</fullName>
    </submittedName>
</protein>
<evidence type="ECO:0000313" key="4">
    <source>
        <dbReference type="Proteomes" id="UP000037069"/>
    </source>
</evidence>
<gene>
    <name evidence="3" type="ORF">FF38_09127</name>
</gene>
<feature type="chain" id="PRO_5005536878" evidence="2">
    <location>
        <begin position="21"/>
        <end position="310"/>
    </location>
</feature>
<feature type="compositionally biased region" description="Acidic residues" evidence="1">
    <location>
        <begin position="75"/>
        <end position="85"/>
    </location>
</feature>
<sequence>MQKLNNILILTLLMLNVCYAQDKWIWSKTKSNQKVRGYYPLADKRVYYTEDQYARAERDREPTTKRPLPGQPQNDDIDDYPDANDEPTKQNSPYPPGVIGNPRFGGNFNGFGNFPQIGAVGGGGYPGNIPNGILVGPGGPTGIIGRPQGQYPAGVAPPNFPLPQNGYPGYPVTPNFPGASVNNNPGYPGYTGLNNGFGQYPGQPSYANPNNPQQFAGSAQYPQYPQQPQYPGEQYPQQPQYTEGYGLANLNPGFNVNPGLNVNPGFNGNFNPNYGIGYDEYPAQVEGKSARVKAIDKKVDDKVAKNLKKL</sequence>
<feature type="compositionally biased region" description="Polar residues" evidence="1">
    <location>
        <begin position="205"/>
        <end position="217"/>
    </location>
</feature>
<evidence type="ECO:0000313" key="3">
    <source>
        <dbReference type="EMBL" id="KNC34697.1"/>
    </source>
</evidence>
<feature type="region of interest" description="Disordered" evidence="1">
    <location>
        <begin position="54"/>
        <end position="102"/>
    </location>
</feature>
<comment type="caution">
    <text evidence="3">The sequence shown here is derived from an EMBL/GenBank/DDBJ whole genome shotgun (WGS) entry which is preliminary data.</text>
</comment>
<reference evidence="3 4" key="1">
    <citation type="journal article" date="2015" name="Nat. Commun.">
        <title>Lucilia cuprina genome unlocks parasitic fly biology to underpin future interventions.</title>
        <authorList>
            <person name="Anstead C.A."/>
            <person name="Korhonen P.K."/>
            <person name="Young N.D."/>
            <person name="Hall R.S."/>
            <person name="Jex A.R."/>
            <person name="Murali S.C."/>
            <person name="Hughes D.S."/>
            <person name="Lee S.F."/>
            <person name="Perry T."/>
            <person name="Stroehlein A.J."/>
            <person name="Ansell B.R."/>
            <person name="Breugelmans B."/>
            <person name="Hofmann A."/>
            <person name="Qu J."/>
            <person name="Dugan S."/>
            <person name="Lee S.L."/>
            <person name="Chao H."/>
            <person name="Dinh H."/>
            <person name="Han Y."/>
            <person name="Doddapaneni H.V."/>
            <person name="Worley K.C."/>
            <person name="Muzny D.M."/>
            <person name="Ioannidis P."/>
            <person name="Waterhouse R.M."/>
            <person name="Zdobnov E.M."/>
            <person name="James P.J."/>
            <person name="Bagnall N.H."/>
            <person name="Kotze A.C."/>
            <person name="Gibbs R.A."/>
            <person name="Richards S."/>
            <person name="Batterham P."/>
            <person name="Gasser R.B."/>
        </authorList>
    </citation>
    <scope>NUCLEOTIDE SEQUENCE [LARGE SCALE GENOMIC DNA]</scope>
    <source>
        <strain evidence="3 4">LS</strain>
        <tissue evidence="3">Full body</tissue>
    </source>
</reference>
<evidence type="ECO:0000256" key="1">
    <source>
        <dbReference type="SAM" id="MobiDB-lite"/>
    </source>
</evidence>
<proteinExistence type="predicted"/>
<dbReference type="OrthoDB" id="8063377at2759"/>
<feature type="region of interest" description="Disordered" evidence="1">
    <location>
        <begin position="193"/>
        <end position="220"/>
    </location>
</feature>